<evidence type="ECO:0000313" key="1">
    <source>
        <dbReference type="EMBL" id="RTQ37381.1"/>
    </source>
</evidence>
<dbReference type="Gene3D" id="3.30.70.100">
    <property type="match status" value="1"/>
</dbReference>
<sequence>MIKYALFARLEAKPGKEGDVEKFLEAGLAMARDEKTTPIWFALRLSPTTFGVFDAFENEAGRQAHLTGPIAQALMAKAPELFAAPPSIEPIEVLGLKNAAPAS</sequence>
<name>A0A3S0QD95_9BURK</name>
<protein>
    <submittedName>
        <fullName evidence="1">Antibiotic biosynthesis monooxygenase</fullName>
    </submittedName>
</protein>
<dbReference type="EMBL" id="RXOE01000001">
    <property type="protein sequence ID" value="RTQ37381.1"/>
    <property type="molecule type" value="Genomic_DNA"/>
</dbReference>
<dbReference type="RefSeq" id="WP_126469112.1">
    <property type="nucleotide sequence ID" value="NZ_RXOE01000001.1"/>
</dbReference>
<reference evidence="1 2" key="1">
    <citation type="submission" date="2018-12" db="EMBL/GenBank/DDBJ databases">
        <title>The genome of Variovorax gossypii DSM 100435.</title>
        <authorList>
            <person name="Gao J."/>
            <person name="Sun J."/>
        </authorList>
    </citation>
    <scope>NUCLEOTIDE SEQUENCE [LARGE SCALE GENOMIC DNA]</scope>
    <source>
        <strain evidence="1 2">DSM 100435</strain>
    </source>
</reference>
<dbReference type="Proteomes" id="UP000267418">
    <property type="component" value="Unassembled WGS sequence"/>
</dbReference>
<dbReference type="GO" id="GO:0004497">
    <property type="term" value="F:monooxygenase activity"/>
    <property type="evidence" value="ECO:0007669"/>
    <property type="project" value="UniProtKB-KW"/>
</dbReference>
<accession>A0A3S0QD95</accession>
<dbReference type="SUPFAM" id="SSF54909">
    <property type="entry name" value="Dimeric alpha+beta barrel"/>
    <property type="match status" value="1"/>
</dbReference>
<keyword evidence="1" id="KW-0503">Monooxygenase</keyword>
<organism evidence="1 2">
    <name type="scientific">Variovorax gossypii</name>
    <dbReference type="NCBI Taxonomy" id="1679495"/>
    <lineage>
        <taxon>Bacteria</taxon>
        <taxon>Pseudomonadati</taxon>
        <taxon>Pseudomonadota</taxon>
        <taxon>Betaproteobacteria</taxon>
        <taxon>Burkholderiales</taxon>
        <taxon>Comamonadaceae</taxon>
        <taxon>Variovorax</taxon>
    </lineage>
</organism>
<comment type="caution">
    <text evidence="1">The sequence shown here is derived from an EMBL/GenBank/DDBJ whole genome shotgun (WGS) entry which is preliminary data.</text>
</comment>
<proteinExistence type="predicted"/>
<keyword evidence="2" id="KW-1185">Reference proteome</keyword>
<gene>
    <name evidence="1" type="ORF">EJP69_06535</name>
</gene>
<dbReference type="InterPro" id="IPR011008">
    <property type="entry name" value="Dimeric_a/b-barrel"/>
</dbReference>
<dbReference type="OrthoDB" id="9804891at2"/>
<keyword evidence="1" id="KW-0560">Oxidoreductase</keyword>
<evidence type="ECO:0000313" key="2">
    <source>
        <dbReference type="Proteomes" id="UP000267418"/>
    </source>
</evidence>
<dbReference type="AlphaFoldDB" id="A0A3S0QD95"/>